<feature type="compositionally biased region" description="Low complexity" evidence="1">
    <location>
        <begin position="44"/>
        <end position="54"/>
    </location>
</feature>
<feature type="region of interest" description="Disordered" evidence="1">
    <location>
        <begin position="624"/>
        <end position="719"/>
    </location>
</feature>
<dbReference type="EMBL" id="JAGMUU010000015">
    <property type="protein sequence ID" value="KAH7137307.1"/>
    <property type="molecule type" value="Genomic_DNA"/>
</dbReference>
<feature type="region of interest" description="Disordered" evidence="1">
    <location>
        <begin position="413"/>
        <end position="442"/>
    </location>
</feature>
<dbReference type="SUPFAM" id="SSF47459">
    <property type="entry name" value="HLH, helix-loop-helix DNA-binding domain"/>
    <property type="match status" value="1"/>
</dbReference>
<gene>
    <name evidence="3" type="ORF">B0J13DRAFT_527945</name>
</gene>
<evidence type="ECO:0000259" key="2">
    <source>
        <dbReference type="PROSITE" id="PS50888"/>
    </source>
</evidence>
<dbReference type="Proteomes" id="UP000717696">
    <property type="component" value="Unassembled WGS sequence"/>
</dbReference>
<feature type="compositionally biased region" description="Low complexity" evidence="1">
    <location>
        <begin position="133"/>
        <end position="151"/>
    </location>
</feature>
<comment type="caution">
    <text evidence="3">The sequence shown here is derived from an EMBL/GenBank/DDBJ whole genome shotgun (WGS) entry which is preliminary data.</text>
</comment>
<dbReference type="AlphaFoldDB" id="A0A9P9EHP5"/>
<feature type="region of interest" description="Disordered" evidence="1">
    <location>
        <begin position="239"/>
        <end position="296"/>
    </location>
</feature>
<feature type="region of interest" description="Disordered" evidence="1">
    <location>
        <begin position="338"/>
        <end position="373"/>
    </location>
</feature>
<feature type="compositionally biased region" description="Basic and acidic residues" evidence="1">
    <location>
        <begin position="239"/>
        <end position="248"/>
    </location>
</feature>
<dbReference type="PROSITE" id="PS50888">
    <property type="entry name" value="BHLH"/>
    <property type="match status" value="1"/>
</dbReference>
<feature type="compositionally biased region" description="Low complexity" evidence="1">
    <location>
        <begin position="358"/>
        <end position="372"/>
    </location>
</feature>
<dbReference type="PANTHER" id="PTHR46266">
    <property type="entry name" value="TRANSCRIPTION FACTOR TT8"/>
    <property type="match status" value="1"/>
</dbReference>
<feature type="domain" description="BHLH" evidence="2">
    <location>
        <begin position="177"/>
        <end position="227"/>
    </location>
</feature>
<feature type="compositionally biased region" description="Acidic residues" evidence="1">
    <location>
        <begin position="275"/>
        <end position="285"/>
    </location>
</feature>
<protein>
    <recommendedName>
        <fullName evidence="2">BHLH domain-containing protein</fullName>
    </recommendedName>
</protein>
<dbReference type="Gene3D" id="4.10.280.10">
    <property type="entry name" value="Helix-loop-helix DNA-binding domain"/>
    <property type="match status" value="1"/>
</dbReference>
<accession>A0A9P9EHP5</accession>
<dbReference type="PANTHER" id="PTHR46266:SF4">
    <property type="entry name" value="TRANSCRIPTION FACTOR TT8"/>
    <property type="match status" value="1"/>
</dbReference>
<organism evidence="3 4">
    <name type="scientific">Dactylonectria estremocensis</name>
    <dbReference type="NCBI Taxonomy" id="1079267"/>
    <lineage>
        <taxon>Eukaryota</taxon>
        <taxon>Fungi</taxon>
        <taxon>Dikarya</taxon>
        <taxon>Ascomycota</taxon>
        <taxon>Pezizomycotina</taxon>
        <taxon>Sordariomycetes</taxon>
        <taxon>Hypocreomycetidae</taxon>
        <taxon>Hypocreales</taxon>
        <taxon>Nectriaceae</taxon>
        <taxon>Dactylonectria</taxon>
    </lineage>
</organism>
<proteinExistence type="predicted"/>
<evidence type="ECO:0000256" key="1">
    <source>
        <dbReference type="SAM" id="MobiDB-lite"/>
    </source>
</evidence>
<dbReference type="Pfam" id="PF00010">
    <property type="entry name" value="HLH"/>
    <property type="match status" value="1"/>
</dbReference>
<dbReference type="SMART" id="SM00353">
    <property type="entry name" value="HLH"/>
    <property type="match status" value="1"/>
</dbReference>
<name>A0A9P9EHP5_9HYPO</name>
<dbReference type="GO" id="GO:0046983">
    <property type="term" value="F:protein dimerization activity"/>
    <property type="evidence" value="ECO:0007669"/>
    <property type="project" value="InterPro"/>
</dbReference>
<dbReference type="OrthoDB" id="690068at2759"/>
<dbReference type="InterPro" id="IPR036638">
    <property type="entry name" value="HLH_DNA-bd_sf"/>
</dbReference>
<feature type="region of interest" description="Disordered" evidence="1">
    <location>
        <begin position="568"/>
        <end position="612"/>
    </location>
</feature>
<dbReference type="InterPro" id="IPR011598">
    <property type="entry name" value="bHLH_dom"/>
</dbReference>
<feature type="compositionally biased region" description="Basic residues" evidence="1">
    <location>
        <begin position="589"/>
        <end position="598"/>
    </location>
</feature>
<sequence length="757" mass="81002">MPRPGLPLTPGSSSDIKGKDGSQQLATFQLSFELPPPAIHDASRISPSGSRISPTDPKLHPLATASPVSTFPMQPAETVKARRRSSAAKEAKDNTFALPPPPTRSRKIIQMKPRTQDGNADGGAGKEKSGGRTSTSKAAAASVSTKSSVTAGKDDGAGDKGKKKQPSATSAAGRKIARKTAHSLIERRRRSKMNEEFAVLKSMIPACTGEMHKLSILQASIEYVRYLEDCVAKLKAQQEEDDMAHTESGRQTPTARGRLPSIREFHPTFRGDPAGDGDVEMEDSDAGSPTMPANDRYAHQPSVSPALIAQDAVAARHRQHSYSSVSTDARRYSFSASATTSPAFGPQVFGSGPPYARSDASAPASTLTSPALDPQSELDQEAMAALLMLNNDRRASKGRGLSVRDLLSTVSSPHGLMLPEMEPQDKSRPTPRPFKRGPGTRYASSFTTPLSQLPYSLATGAVTVEQGSPPRIAARIAGGVANTERSVFGVAMDDLFRFSALAHRVDNLLFDSFCLCVPGRPRESEPPARSLPVYTGPDLRPASDTFGVSAGAPLPRVLPLKPEGYAAQPPPYYPSRSTSLEVKPLRLVRASRKRRPPPRKQSPPPPSYYETCSHTLHQTFTTLSFETAGPPPPYHETMSSQPMIPKVGTATAPPPPAGPRPLGAGGSPPRNADNVLADLRRQLDDSASDMGSSVDSRGRRRRRNNKQLATTGGIKTGPVLPRLAETKPVRLQLGLNLDVEVELKARLQGDVSLTLLQ</sequence>
<keyword evidence="4" id="KW-1185">Reference proteome</keyword>
<evidence type="ECO:0000313" key="4">
    <source>
        <dbReference type="Proteomes" id="UP000717696"/>
    </source>
</evidence>
<evidence type="ECO:0000313" key="3">
    <source>
        <dbReference type="EMBL" id="KAH7137307.1"/>
    </source>
</evidence>
<reference evidence="3" key="1">
    <citation type="journal article" date="2021" name="Nat. Commun.">
        <title>Genetic determinants of endophytism in the Arabidopsis root mycobiome.</title>
        <authorList>
            <person name="Mesny F."/>
            <person name="Miyauchi S."/>
            <person name="Thiergart T."/>
            <person name="Pickel B."/>
            <person name="Atanasova L."/>
            <person name="Karlsson M."/>
            <person name="Huettel B."/>
            <person name="Barry K.W."/>
            <person name="Haridas S."/>
            <person name="Chen C."/>
            <person name="Bauer D."/>
            <person name="Andreopoulos W."/>
            <person name="Pangilinan J."/>
            <person name="LaButti K."/>
            <person name="Riley R."/>
            <person name="Lipzen A."/>
            <person name="Clum A."/>
            <person name="Drula E."/>
            <person name="Henrissat B."/>
            <person name="Kohler A."/>
            <person name="Grigoriev I.V."/>
            <person name="Martin F.M."/>
            <person name="Hacquard S."/>
        </authorList>
    </citation>
    <scope>NUCLEOTIDE SEQUENCE</scope>
    <source>
        <strain evidence="3">MPI-CAGE-AT-0021</strain>
    </source>
</reference>
<feature type="region of interest" description="Disordered" evidence="1">
    <location>
        <begin position="1"/>
        <end position="177"/>
    </location>
</feature>